<evidence type="ECO:0000313" key="3">
    <source>
        <dbReference type="Proteomes" id="UP000646484"/>
    </source>
</evidence>
<dbReference type="EMBL" id="JACOOH010000007">
    <property type="protein sequence ID" value="MBC5622508.1"/>
    <property type="molecule type" value="Genomic_DNA"/>
</dbReference>
<accession>A0ABR7D3G0</accession>
<dbReference type="InterPro" id="IPR011044">
    <property type="entry name" value="Quino_amine_DH_bsu"/>
</dbReference>
<dbReference type="InterPro" id="IPR000601">
    <property type="entry name" value="PKD_dom"/>
</dbReference>
<evidence type="ECO:0000259" key="1">
    <source>
        <dbReference type="PROSITE" id="PS50093"/>
    </source>
</evidence>
<dbReference type="SUPFAM" id="SSF49299">
    <property type="entry name" value="PKD domain"/>
    <property type="match status" value="1"/>
</dbReference>
<dbReference type="PROSITE" id="PS50093">
    <property type="entry name" value="PKD"/>
    <property type="match status" value="1"/>
</dbReference>
<gene>
    <name evidence="2" type="ORF">H8S64_15530</name>
</gene>
<reference evidence="2 3" key="1">
    <citation type="submission" date="2020-08" db="EMBL/GenBank/DDBJ databases">
        <title>Genome public.</title>
        <authorList>
            <person name="Liu C."/>
            <person name="Sun Q."/>
        </authorList>
    </citation>
    <scope>NUCLEOTIDE SEQUENCE [LARGE SCALE GENOMIC DNA]</scope>
    <source>
        <strain evidence="2 3">NSJ-56</strain>
    </source>
</reference>
<feature type="domain" description="PKD" evidence="1">
    <location>
        <begin position="67"/>
        <end position="118"/>
    </location>
</feature>
<dbReference type="CDD" id="cd00146">
    <property type="entry name" value="PKD"/>
    <property type="match status" value="1"/>
</dbReference>
<comment type="caution">
    <text evidence="2">The sequence shown here is derived from an EMBL/GenBank/DDBJ whole genome shotgun (WGS) entry which is preliminary data.</text>
</comment>
<dbReference type="Proteomes" id="UP000646484">
    <property type="component" value="Unassembled WGS sequence"/>
</dbReference>
<name>A0ABR7D3G0_9BACT</name>
<dbReference type="RefSeq" id="WP_186977259.1">
    <property type="nucleotide sequence ID" value="NZ_JACOOH010000007.1"/>
</dbReference>
<protein>
    <recommendedName>
        <fullName evidence="1">PKD domain-containing protein</fullName>
    </recommendedName>
</protein>
<organism evidence="2 3">
    <name type="scientific">Butyricimonas hominis</name>
    <dbReference type="NCBI Taxonomy" id="2763032"/>
    <lineage>
        <taxon>Bacteria</taxon>
        <taxon>Pseudomonadati</taxon>
        <taxon>Bacteroidota</taxon>
        <taxon>Bacteroidia</taxon>
        <taxon>Bacteroidales</taxon>
        <taxon>Odoribacteraceae</taxon>
        <taxon>Butyricimonas</taxon>
    </lineage>
</organism>
<dbReference type="InterPro" id="IPR035986">
    <property type="entry name" value="PKD_dom_sf"/>
</dbReference>
<proteinExistence type="predicted"/>
<keyword evidence="3" id="KW-1185">Reference proteome</keyword>
<evidence type="ECO:0000313" key="2">
    <source>
        <dbReference type="EMBL" id="MBC5622508.1"/>
    </source>
</evidence>
<dbReference type="SUPFAM" id="SSF50969">
    <property type="entry name" value="YVTN repeat-like/Quinoprotein amine dehydrogenase"/>
    <property type="match status" value="1"/>
</dbReference>
<sequence length="506" mass="58250">MKKIVLYIWIVLMAWLVPGACIDDKTSGFKTDGSPIVISVQDTVVYQDFGFPLVIEPEITQLLPDLPLKYEWRWMAMDGGEGSDSLRFISGEKVFEHEFSRAGVFKIRLRVENQYGSSFKYFTANIRAPFERGLLILSNDEEDNGRLSFVRLKEENELLDKENTDFNSNAFGQANPEIILRGARDVIFVRTGKDYPYSYVLAISSEPEQKIYFLNGRYFLMENIVDVKKFYPEAYPTVLCGNGDNAARKMMFGTNDRMGHPGDCGFVHMESFLAYPGETSGTYDKIIVGEYKDEDWGLTTYLGWFIDNIHSNVWGIEYGNSTFTSGERFTGKQVINGAYIDKSGKIVLVAVEKDDPRKVSIHKSDFYSWDWDTREIVFESDPYIYTVDGDLNLTADSRMVSNGKYQYIYYYQGNKIYRWVYMAQEPELPTKPELILDDPDDEITCMEMSPNREHMWVCVYNKNADTELKGKLLIVNPATMTVEKTIKGISDRAIKVMWKPVEFNEK</sequence>